<sequence length="64" mass="7584">MKSAHKCLTGIQEKVSKLRFTLFSKTFSISSLQPMKEELREEIRWLDSFFKEFECKPLLCVNII</sequence>
<comment type="caution">
    <text evidence="1">The sequence shown here is derived from an EMBL/GenBank/DDBJ whole genome shotgun (WGS) entry which is preliminary data.</text>
</comment>
<name>A0A3R9RL22_9CREN</name>
<dbReference type="Proteomes" id="UP000277582">
    <property type="component" value="Unassembled WGS sequence"/>
</dbReference>
<gene>
    <name evidence="1" type="ORF">D6D85_12780</name>
</gene>
<proteinExistence type="predicted"/>
<protein>
    <submittedName>
        <fullName evidence="1">Uncharacterized protein</fullName>
    </submittedName>
</protein>
<keyword evidence="2" id="KW-1185">Reference proteome</keyword>
<accession>A0A3R9RL22</accession>
<reference evidence="1 2" key="1">
    <citation type="submission" date="2018-10" db="EMBL/GenBank/DDBJ databases">
        <title>Co-occurring genomic capacity for anaerobic methane metabolism and dissimilatory sulfite reduction discovered in the Korarchaeota.</title>
        <authorList>
            <person name="Mckay L.J."/>
            <person name="Dlakic M."/>
            <person name="Fields M.W."/>
            <person name="Delmont T.O."/>
            <person name="Eren A.M."/>
            <person name="Jay Z.J."/>
            <person name="Klingelsmith K.B."/>
            <person name="Rusch D.B."/>
            <person name="Inskeep W.P."/>
        </authorList>
    </citation>
    <scope>NUCLEOTIDE SEQUENCE [LARGE SCALE GENOMIC DNA]</scope>
    <source>
        <strain evidence="1 2">MDKW</strain>
    </source>
</reference>
<evidence type="ECO:0000313" key="1">
    <source>
        <dbReference type="EMBL" id="RSN72670.1"/>
    </source>
</evidence>
<organism evidence="1 2">
    <name type="scientific">Candidatus Methanodesulfokora washburnensis</name>
    <dbReference type="NCBI Taxonomy" id="2478471"/>
    <lineage>
        <taxon>Archaea</taxon>
        <taxon>Thermoproteota</taxon>
        <taxon>Candidatus Korarchaeia</taxon>
        <taxon>Candidatus Korarchaeia incertae sedis</taxon>
        <taxon>Candidatus Methanodesulfokora</taxon>
    </lineage>
</organism>
<dbReference type="AlphaFoldDB" id="A0A3R9RL22"/>
<evidence type="ECO:0000313" key="2">
    <source>
        <dbReference type="Proteomes" id="UP000277582"/>
    </source>
</evidence>
<dbReference type="EMBL" id="RCOS01000143">
    <property type="protein sequence ID" value="RSN72670.1"/>
    <property type="molecule type" value="Genomic_DNA"/>
</dbReference>